<keyword evidence="3" id="KW-0227">DNA damage</keyword>
<organism evidence="5 6">
    <name type="scientific">Peptoniphilus equinus</name>
    <dbReference type="NCBI Taxonomy" id="3016343"/>
    <lineage>
        <taxon>Bacteria</taxon>
        <taxon>Bacillati</taxon>
        <taxon>Bacillota</taxon>
        <taxon>Tissierellia</taxon>
        <taxon>Tissierellales</taxon>
        <taxon>Peptoniphilaceae</taxon>
        <taxon>Peptoniphilus</taxon>
    </lineage>
</organism>
<keyword evidence="2 3" id="KW-0515">Mutator protein</keyword>
<keyword evidence="3" id="KW-0238">DNA-binding</keyword>
<keyword evidence="3" id="KW-0235">DNA replication</keyword>
<keyword evidence="3" id="KW-0963">Cytoplasm</keyword>
<keyword evidence="3 5" id="KW-0548">Nucleotidyltransferase</keyword>
<comment type="function">
    <text evidence="3">Poorly processive, error-prone DNA polymerase involved in untargeted mutagenesis. Copies undamaged DNA at stalled replication forks, which arise in vivo from mismatched or misaligned primer ends. These misaligned primers can be extended by PolIV. Exhibits no 3'-5' exonuclease (proofreading) activity. May be involved in translesional synthesis, in conjunction with the beta clamp from PolIII.</text>
</comment>
<dbReference type="PANTHER" id="PTHR11076">
    <property type="entry name" value="DNA REPAIR POLYMERASE UMUC / TRANSFERASE FAMILY MEMBER"/>
    <property type="match status" value="1"/>
</dbReference>
<sequence length="350" mass="39490">MNIHSDSDTLPIIHMDIDAFFAAVEELDDPTLKGKAVVVAGRSERGIITTANYEARKFGLHSAMPLFMARNLCPDLTVVPGHRSRYLEKSKEVFQVLRRFSPTVEKVSIDECYLLVRDGEAVAPAIQRAVYDATGLSVSCGVSYNKFLAKLASDWNKPHGLKVITPADVPDILRPLDIKKVHGLGGKSQDRLRELGINTIDELLTLDLPFLEHLFGKMGRDIYHRIRGVDPRPVTPVRAMKSTGVERTFMPTRDRAFLRQQLIRYAEELDMDLNGKHLVPQTLTLKLKDHTFKTITRSKTYLSPIYTVSDLVEKSLALFDEHYHGEKLRLIGITASNFTEPDHVQLNFLS</sequence>
<dbReference type="Pfam" id="PF11799">
    <property type="entry name" value="IMS_C"/>
    <property type="match status" value="1"/>
</dbReference>
<reference evidence="5 6" key="1">
    <citation type="submission" date="2023-01" db="EMBL/GenBank/DDBJ databases">
        <authorList>
            <person name="Lee S.H."/>
            <person name="Jung H.S."/>
            <person name="Yun J.U."/>
        </authorList>
    </citation>
    <scope>NUCLEOTIDE SEQUENCE [LARGE SCALE GENOMIC DNA]</scope>
    <source>
        <strain evidence="5 6">CBA3646</strain>
    </source>
</reference>
<dbReference type="Pfam" id="PF00817">
    <property type="entry name" value="IMS"/>
    <property type="match status" value="1"/>
</dbReference>
<dbReference type="InterPro" id="IPR017961">
    <property type="entry name" value="DNA_pol_Y-fam_little_finger"/>
</dbReference>
<keyword evidence="3 5" id="KW-0808">Transferase</keyword>
<dbReference type="InterPro" id="IPR043128">
    <property type="entry name" value="Rev_trsase/Diguanyl_cyclase"/>
</dbReference>
<evidence type="ECO:0000259" key="4">
    <source>
        <dbReference type="PROSITE" id="PS50173"/>
    </source>
</evidence>
<comment type="subcellular location">
    <subcellularLocation>
        <location evidence="3">Cytoplasm</location>
    </subcellularLocation>
</comment>
<dbReference type="PANTHER" id="PTHR11076:SF33">
    <property type="entry name" value="DNA POLYMERASE KAPPA"/>
    <property type="match status" value="1"/>
</dbReference>
<comment type="catalytic activity">
    <reaction evidence="3">
        <text>DNA(n) + a 2'-deoxyribonucleoside 5'-triphosphate = DNA(n+1) + diphosphate</text>
        <dbReference type="Rhea" id="RHEA:22508"/>
        <dbReference type="Rhea" id="RHEA-COMP:17339"/>
        <dbReference type="Rhea" id="RHEA-COMP:17340"/>
        <dbReference type="ChEBI" id="CHEBI:33019"/>
        <dbReference type="ChEBI" id="CHEBI:61560"/>
        <dbReference type="ChEBI" id="CHEBI:173112"/>
        <dbReference type="EC" id="2.7.7.7"/>
    </reaction>
</comment>
<dbReference type="GO" id="GO:0003887">
    <property type="term" value="F:DNA-directed DNA polymerase activity"/>
    <property type="evidence" value="ECO:0007669"/>
    <property type="project" value="UniProtKB-EC"/>
</dbReference>
<dbReference type="NCBIfam" id="NF010731">
    <property type="entry name" value="PRK14133.1"/>
    <property type="match status" value="1"/>
</dbReference>
<protein>
    <recommendedName>
        <fullName evidence="3">DNA polymerase IV</fullName>
        <shortName evidence="3">Pol IV</shortName>
        <ecNumber evidence="3">2.7.7.7</ecNumber>
    </recommendedName>
</protein>
<dbReference type="RefSeq" id="WP_271191117.1">
    <property type="nucleotide sequence ID" value="NZ_CP115667.1"/>
</dbReference>
<dbReference type="CDD" id="cd03586">
    <property type="entry name" value="PolY_Pol_IV_kappa"/>
    <property type="match status" value="1"/>
</dbReference>
<name>A0ABY7QU86_9FIRM</name>
<dbReference type="EMBL" id="CP115667">
    <property type="protein sequence ID" value="WBW49585.1"/>
    <property type="molecule type" value="Genomic_DNA"/>
</dbReference>
<dbReference type="Gene3D" id="3.30.1490.100">
    <property type="entry name" value="DNA polymerase, Y-family, little finger domain"/>
    <property type="match status" value="1"/>
</dbReference>
<dbReference type="InterPro" id="IPR022880">
    <property type="entry name" value="DNApol_IV"/>
</dbReference>
<comment type="similarity">
    <text evidence="1 3">Belongs to the DNA polymerase type-Y family.</text>
</comment>
<feature type="domain" description="UmuC" evidence="4">
    <location>
        <begin position="12"/>
        <end position="185"/>
    </location>
</feature>
<dbReference type="EC" id="2.7.7.7" evidence="3"/>
<keyword evidence="3" id="KW-0239">DNA-directed DNA polymerase</keyword>
<keyword evidence="3" id="KW-0234">DNA repair</keyword>
<dbReference type="SUPFAM" id="SSF100879">
    <property type="entry name" value="Lesion bypass DNA polymerase (Y-family), little finger domain"/>
    <property type="match status" value="1"/>
</dbReference>
<evidence type="ECO:0000313" key="5">
    <source>
        <dbReference type="EMBL" id="WBW49585.1"/>
    </source>
</evidence>
<dbReference type="Pfam" id="PF11798">
    <property type="entry name" value="IMS_HHH"/>
    <property type="match status" value="1"/>
</dbReference>
<feature type="active site" evidence="3">
    <location>
        <position position="111"/>
    </location>
</feature>
<dbReference type="Proteomes" id="UP001210339">
    <property type="component" value="Chromosome"/>
</dbReference>
<dbReference type="HAMAP" id="MF_01113">
    <property type="entry name" value="DNApol_IV"/>
    <property type="match status" value="1"/>
</dbReference>
<dbReference type="InterPro" id="IPR001126">
    <property type="entry name" value="UmuC"/>
</dbReference>
<accession>A0ABY7QU86</accession>
<dbReference type="InterPro" id="IPR036775">
    <property type="entry name" value="DNA_pol_Y-fam_lit_finger_sf"/>
</dbReference>
<keyword evidence="3" id="KW-0479">Metal-binding</keyword>
<dbReference type="Gene3D" id="3.40.1170.60">
    <property type="match status" value="1"/>
</dbReference>
<dbReference type="InterPro" id="IPR024728">
    <property type="entry name" value="PolY_HhH_motif"/>
</dbReference>
<gene>
    <name evidence="3" type="primary">dinB</name>
    <name evidence="5" type="ORF">O6R05_06200</name>
</gene>
<comment type="subunit">
    <text evidence="3">Monomer.</text>
</comment>
<keyword evidence="5" id="KW-0670">Pyruvate</keyword>
<dbReference type="Gene3D" id="3.30.70.270">
    <property type="match status" value="1"/>
</dbReference>
<comment type="cofactor">
    <cofactor evidence="3">
        <name>Mg(2+)</name>
        <dbReference type="ChEBI" id="CHEBI:18420"/>
    </cofactor>
    <text evidence="3">Binds 2 magnesium ions per subunit.</text>
</comment>
<evidence type="ECO:0000256" key="2">
    <source>
        <dbReference type="ARBA" id="ARBA00022457"/>
    </source>
</evidence>
<keyword evidence="3" id="KW-0460">Magnesium</keyword>
<feature type="site" description="Substrate discrimination" evidence="3">
    <location>
        <position position="21"/>
    </location>
</feature>
<feature type="binding site" evidence="3">
    <location>
        <position position="110"/>
    </location>
    <ligand>
        <name>Mg(2+)</name>
        <dbReference type="ChEBI" id="CHEBI:18420"/>
    </ligand>
</feature>
<evidence type="ECO:0000256" key="1">
    <source>
        <dbReference type="ARBA" id="ARBA00010945"/>
    </source>
</evidence>
<dbReference type="SUPFAM" id="SSF56672">
    <property type="entry name" value="DNA/RNA polymerases"/>
    <property type="match status" value="1"/>
</dbReference>
<dbReference type="NCBIfam" id="NF002677">
    <property type="entry name" value="PRK02406.1"/>
    <property type="match status" value="1"/>
</dbReference>
<dbReference type="InterPro" id="IPR043502">
    <property type="entry name" value="DNA/RNA_pol_sf"/>
</dbReference>
<feature type="binding site" evidence="3">
    <location>
        <position position="16"/>
    </location>
    <ligand>
        <name>Mg(2+)</name>
        <dbReference type="ChEBI" id="CHEBI:18420"/>
    </ligand>
</feature>
<dbReference type="PROSITE" id="PS50173">
    <property type="entry name" value="UMUC"/>
    <property type="match status" value="1"/>
</dbReference>
<evidence type="ECO:0000256" key="3">
    <source>
        <dbReference type="HAMAP-Rule" id="MF_01113"/>
    </source>
</evidence>
<dbReference type="Gene3D" id="1.10.150.20">
    <property type="entry name" value="5' to 3' exonuclease, C-terminal subdomain"/>
    <property type="match status" value="1"/>
</dbReference>
<dbReference type="InterPro" id="IPR050116">
    <property type="entry name" value="DNA_polymerase-Y"/>
</dbReference>
<evidence type="ECO:0000313" key="6">
    <source>
        <dbReference type="Proteomes" id="UP001210339"/>
    </source>
</evidence>
<keyword evidence="6" id="KW-1185">Reference proteome</keyword>
<proteinExistence type="inferred from homology"/>